<dbReference type="Gene3D" id="3.30.70.1730">
    <property type="match status" value="1"/>
</dbReference>
<dbReference type="OrthoDB" id="1523686at2"/>
<dbReference type="SUPFAM" id="SSF160369">
    <property type="entry name" value="Ribosomal protein L10-like"/>
    <property type="match status" value="1"/>
</dbReference>
<evidence type="ECO:0000256" key="5">
    <source>
        <dbReference type="ARBA" id="ARBA00035202"/>
    </source>
</evidence>
<dbReference type="Proteomes" id="UP000032417">
    <property type="component" value="Chromosome 1"/>
</dbReference>
<dbReference type="AlphaFoldDB" id="A0A098C0Z8"/>
<dbReference type="Pfam" id="PF00466">
    <property type="entry name" value="Ribosomal_L10"/>
    <property type="match status" value="1"/>
</dbReference>
<dbReference type="NCBIfam" id="NF000955">
    <property type="entry name" value="PRK00099.1-1"/>
    <property type="match status" value="1"/>
</dbReference>
<dbReference type="PATRIC" id="fig|1562970.3.peg.1793"/>
<dbReference type="STRING" id="1562970.ING2E5B_1811"/>
<dbReference type="PANTHER" id="PTHR11560">
    <property type="entry name" value="39S RIBOSOMAL PROTEIN L10, MITOCHONDRIAL"/>
    <property type="match status" value="1"/>
</dbReference>
<sequence length="172" mass="19251">MKKEDKKRIIEQISADLQKYENFYLTDIATLNAEKTSILRRECYTEDIKLVVVKNTLLQKAFESLDKNYEELYPVLKGNTAIMFSDVANAPAKLIDKHKADKIPVFKGAYVQESFFIGANTLKDLVNIKSKTELIGDVIGLLQSPAKNVISALQSGGNTIHGVLKTLSERES</sequence>
<evidence type="ECO:0000313" key="8">
    <source>
        <dbReference type="Proteomes" id="UP000032417"/>
    </source>
</evidence>
<dbReference type="InterPro" id="IPR043141">
    <property type="entry name" value="Ribosomal_uL10-like_sf"/>
</dbReference>
<keyword evidence="4" id="KW-0687">Ribonucleoprotein</keyword>
<organism evidence="7 8">
    <name type="scientific">Fermentimonas caenicola</name>
    <dbReference type="NCBI Taxonomy" id="1562970"/>
    <lineage>
        <taxon>Bacteria</taxon>
        <taxon>Pseudomonadati</taxon>
        <taxon>Bacteroidota</taxon>
        <taxon>Bacteroidia</taxon>
        <taxon>Bacteroidales</taxon>
        <taxon>Dysgonomonadaceae</taxon>
        <taxon>Fermentimonas</taxon>
    </lineage>
</organism>
<dbReference type="EMBL" id="LN515532">
    <property type="protein sequence ID" value="CEA16550.1"/>
    <property type="molecule type" value="Genomic_DNA"/>
</dbReference>
<dbReference type="GO" id="GO:1990904">
    <property type="term" value="C:ribonucleoprotein complex"/>
    <property type="evidence" value="ECO:0007669"/>
    <property type="project" value="UniProtKB-KW"/>
</dbReference>
<evidence type="ECO:0000256" key="6">
    <source>
        <dbReference type="ARBA" id="ARBA00035502"/>
    </source>
</evidence>
<evidence type="ECO:0000256" key="3">
    <source>
        <dbReference type="ARBA" id="ARBA00022980"/>
    </source>
</evidence>
<dbReference type="KEGG" id="pbt:ING2E5B_1811"/>
<dbReference type="CDD" id="cd05797">
    <property type="entry name" value="Ribosomal_L10"/>
    <property type="match status" value="1"/>
</dbReference>
<dbReference type="HOGENOM" id="CLU_092227_3_0_10"/>
<evidence type="ECO:0000256" key="2">
    <source>
        <dbReference type="ARBA" id="ARBA00008889"/>
    </source>
</evidence>
<comment type="function">
    <text evidence="1">Forms part of the ribosomal stalk, playing a central role in the interaction of the ribosome with GTP-bound translation factors.</text>
</comment>
<comment type="similarity">
    <text evidence="2">Belongs to the universal ribosomal protein uL10 family.</text>
</comment>
<proteinExistence type="inferred from homology"/>
<accession>A0A098C0Z8</accession>
<name>A0A098C0Z8_9BACT</name>
<dbReference type="InterPro" id="IPR001790">
    <property type="entry name" value="Ribosomal_uL10"/>
</dbReference>
<keyword evidence="8" id="KW-1185">Reference proteome</keyword>
<dbReference type="InterPro" id="IPR047865">
    <property type="entry name" value="Ribosomal_uL10_bac_type"/>
</dbReference>
<gene>
    <name evidence="7" type="ORF">ING2E5B_1811</name>
</gene>
<evidence type="ECO:0000256" key="4">
    <source>
        <dbReference type="ARBA" id="ARBA00023274"/>
    </source>
</evidence>
<evidence type="ECO:0000256" key="1">
    <source>
        <dbReference type="ARBA" id="ARBA00002633"/>
    </source>
</evidence>
<reference evidence="7 8" key="1">
    <citation type="submission" date="2014-08" db="EMBL/GenBank/DDBJ databases">
        <authorList>
            <person name="Wibberg D."/>
        </authorList>
    </citation>
    <scope>NUCLEOTIDE SEQUENCE [LARGE SCALE GENOMIC DNA]</scope>
    <source>
        <strain evidence="8">ING2-E5B</strain>
    </source>
</reference>
<evidence type="ECO:0000313" key="7">
    <source>
        <dbReference type="EMBL" id="CEA16550.1"/>
    </source>
</evidence>
<protein>
    <recommendedName>
        <fullName evidence="5">Large ribosomal subunit protein uL10</fullName>
    </recommendedName>
    <alternativeName>
        <fullName evidence="6">50S ribosomal protein L10</fullName>
    </alternativeName>
</protein>
<keyword evidence="3" id="KW-0689">Ribosomal protein</keyword>
<dbReference type="GO" id="GO:0005840">
    <property type="term" value="C:ribosome"/>
    <property type="evidence" value="ECO:0007669"/>
    <property type="project" value="UniProtKB-KW"/>
</dbReference>